<gene>
    <name evidence="3" type="ORF">NDU88_005420</name>
</gene>
<feature type="compositionally biased region" description="Polar residues" evidence="1">
    <location>
        <begin position="163"/>
        <end position="174"/>
    </location>
</feature>
<feature type="signal peptide" evidence="2">
    <location>
        <begin position="1"/>
        <end position="22"/>
    </location>
</feature>
<feature type="chain" id="PRO_5043417557" description="Secreted protein" evidence="2">
    <location>
        <begin position="23"/>
        <end position="183"/>
    </location>
</feature>
<keyword evidence="2" id="KW-0732">Signal</keyword>
<evidence type="ECO:0008006" key="5">
    <source>
        <dbReference type="Google" id="ProtNLM"/>
    </source>
</evidence>
<evidence type="ECO:0000256" key="2">
    <source>
        <dbReference type="SAM" id="SignalP"/>
    </source>
</evidence>
<reference evidence="3" key="1">
    <citation type="journal article" date="2022" name="bioRxiv">
        <title>Sequencing and chromosome-scale assembly of the giantPleurodeles waltlgenome.</title>
        <authorList>
            <person name="Brown T."/>
            <person name="Elewa A."/>
            <person name="Iarovenko S."/>
            <person name="Subramanian E."/>
            <person name="Araus A.J."/>
            <person name="Petzold A."/>
            <person name="Susuki M."/>
            <person name="Suzuki K.-i.T."/>
            <person name="Hayashi T."/>
            <person name="Toyoda A."/>
            <person name="Oliveira C."/>
            <person name="Osipova E."/>
            <person name="Leigh N.D."/>
            <person name="Simon A."/>
            <person name="Yun M.H."/>
        </authorList>
    </citation>
    <scope>NUCLEOTIDE SEQUENCE</scope>
    <source>
        <strain evidence="3">20211129_DDA</strain>
        <tissue evidence="3">Liver</tissue>
    </source>
</reference>
<accession>A0AAV7NQJ3</accession>
<feature type="region of interest" description="Disordered" evidence="1">
    <location>
        <begin position="125"/>
        <end position="183"/>
    </location>
</feature>
<dbReference type="AlphaFoldDB" id="A0AAV7NQJ3"/>
<organism evidence="3 4">
    <name type="scientific">Pleurodeles waltl</name>
    <name type="common">Iberian ribbed newt</name>
    <dbReference type="NCBI Taxonomy" id="8319"/>
    <lineage>
        <taxon>Eukaryota</taxon>
        <taxon>Metazoa</taxon>
        <taxon>Chordata</taxon>
        <taxon>Craniata</taxon>
        <taxon>Vertebrata</taxon>
        <taxon>Euteleostomi</taxon>
        <taxon>Amphibia</taxon>
        <taxon>Batrachia</taxon>
        <taxon>Caudata</taxon>
        <taxon>Salamandroidea</taxon>
        <taxon>Salamandridae</taxon>
        <taxon>Pleurodelinae</taxon>
        <taxon>Pleurodeles</taxon>
    </lineage>
</organism>
<evidence type="ECO:0000256" key="1">
    <source>
        <dbReference type="SAM" id="MobiDB-lite"/>
    </source>
</evidence>
<evidence type="ECO:0000313" key="4">
    <source>
        <dbReference type="Proteomes" id="UP001066276"/>
    </source>
</evidence>
<dbReference type="Proteomes" id="UP001066276">
    <property type="component" value="Chromosome 8"/>
</dbReference>
<protein>
    <recommendedName>
        <fullName evidence="5">Secreted protein</fullName>
    </recommendedName>
</protein>
<evidence type="ECO:0000313" key="3">
    <source>
        <dbReference type="EMBL" id="KAJ1117220.1"/>
    </source>
</evidence>
<comment type="caution">
    <text evidence="3">The sequence shown here is derived from an EMBL/GenBank/DDBJ whole genome shotgun (WGS) entry which is preliminary data.</text>
</comment>
<feature type="compositionally biased region" description="Basic and acidic residues" evidence="1">
    <location>
        <begin position="144"/>
        <end position="157"/>
    </location>
</feature>
<dbReference type="EMBL" id="JANPWB010000012">
    <property type="protein sequence ID" value="KAJ1117220.1"/>
    <property type="molecule type" value="Genomic_DNA"/>
</dbReference>
<proteinExistence type="predicted"/>
<name>A0AAV7NQJ3_PLEWA</name>
<sequence>MHLRWVLLVFDLAGAGVRLVWVRENLQAWQLKGPWVRRGVAWWQSGSRPVLRAMRVAAEYVRRVGLDLLWPGVLALDAIRSRTGADGLTFGAPSAHNRRARCAFARSPYKAKCAGGRGSWEVGAGREQKGKRGVVSGGGGKRGAGREVGRQAGERKGLKLTRKNTGTKVRQTLVTREENEETD</sequence>
<keyword evidence="4" id="KW-1185">Reference proteome</keyword>